<sequence>MLWREATEQDLADFRDRRCRALENPQRISGTKWNYDAAAFTKLFKQGKVYPLPVDISR</sequence>
<reference evidence="1" key="1">
    <citation type="submission" date="2024-05" db="EMBL/GenBank/DDBJ databases">
        <title>Whole genome shotgun sequence of Streptomyces violascens NBRC 12920.</title>
        <authorList>
            <person name="Komaki H."/>
            <person name="Tamura T."/>
        </authorList>
    </citation>
    <scope>NUCLEOTIDE SEQUENCE</scope>
    <source>
        <strain evidence="1">NBRC 12920</strain>
    </source>
</reference>
<dbReference type="EMBL" id="BNDY01000017">
    <property type="protein sequence ID" value="GHI42705.1"/>
    <property type="molecule type" value="Genomic_DNA"/>
</dbReference>
<organism evidence="1 2">
    <name type="scientific">Streptomyces violascens</name>
    <dbReference type="NCBI Taxonomy" id="67381"/>
    <lineage>
        <taxon>Bacteria</taxon>
        <taxon>Bacillati</taxon>
        <taxon>Actinomycetota</taxon>
        <taxon>Actinomycetes</taxon>
        <taxon>Kitasatosporales</taxon>
        <taxon>Streptomycetaceae</taxon>
        <taxon>Streptomyces</taxon>
    </lineage>
</organism>
<name>A0ABQ3QZK1_9ACTN</name>
<evidence type="ECO:0000313" key="2">
    <source>
        <dbReference type="Proteomes" id="UP001050808"/>
    </source>
</evidence>
<proteinExistence type="predicted"/>
<keyword evidence="2" id="KW-1185">Reference proteome</keyword>
<dbReference type="Proteomes" id="UP001050808">
    <property type="component" value="Unassembled WGS sequence"/>
</dbReference>
<gene>
    <name evidence="1" type="ORF">Sviol_71130</name>
</gene>
<comment type="caution">
    <text evidence="1">The sequence shown here is derived from an EMBL/GenBank/DDBJ whole genome shotgun (WGS) entry which is preliminary data.</text>
</comment>
<evidence type="ECO:0000313" key="1">
    <source>
        <dbReference type="EMBL" id="GHI42705.1"/>
    </source>
</evidence>
<accession>A0ABQ3QZK1</accession>
<protein>
    <submittedName>
        <fullName evidence="1">Uncharacterized protein</fullName>
    </submittedName>
</protein>